<protein>
    <recommendedName>
        <fullName evidence="2">VWFC domain-containing protein</fullName>
    </recommendedName>
</protein>
<keyword evidence="4" id="KW-1185">Reference proteome</keyword>
<name>A0AAD9QZ03_ACRCE</name>
<accession>A0AAD9QZ03</accession>
<dbReference type="PROSITE" id="PS50184">
    <property type="entry name" value="VWFC_2"/>
    <property type="match status" value="1"/>
</dbReference>
<evidence type="ECO:0000259" key="2">
    <source>
        <dbReference type="PROSITE" id="PS50184"/>
    </source>
</evidence>
<dbReference type="EMBL" id="JARQWQ010000008">
    <property type="protein sequence ID" value="KAK2570054.1"/>
    <property type="molecule type" value="Genomic_DNA"/>
</dbReference>
<evidence type="ECO:0000313" key="4">
    <source>
        <dbReference type="Proteomes" id="UP001249851"/>
    </source>
</evidence>
<reference evidence="3" key="2">
    <citation type="journal article" date="2023" name="Science">
        <title>Genomic signatures of disease resistance in endangered staghorn corals.</title>
        <authorList>
            <person name="Vollmer S.V."/>
            <person name="Selwyn J.D."/>
            <person name="Despard B.A."/>
            <person name="Roesel C.L."/>
        </authorList>
    </citation>
    <scope>NUCLEOTIDE SEQUENCE</scope>
    <source>
        <strain evidence="3">K2</strain>
    </source>
</reference>
<sequence>MRVIVLFYFVVILVISESRFLLKEFASKKVRERRSDTCIAEGRRYQDGDTIVFHNITTPVDMAMCTRCRCFAGNIDACRSYLCDLGRQPALVRACEQWKVRQEGECCPKCGTNNNSTRDSTPKSSFSPGKKSAKIQVLLTRADPIISRQGVLARILLWIVLLLCVKNAAMECYRRKYLENAALFVPQTVPSETFDSQLPWTLEL</sequence>
<keyword evidence="1" id="KW-0732">Signal</keyword>
<feature type="signal peptide" evidence="1">
    <location>
        <begin position="1"/>
        <end position="18"/>
    </location>
</feature>
<gene>
    <name evidence="3" type="ORF">P5673_004799</name>
</gene>
<dbReference type="AlphaFoldDB" id="A0AAD9QZ03"/>
<dbReference type="SUPFAM" id="SSF57603">
    <property type="entry name" value="FnI-like domain"/>
    <property type="match status" value="1"/>
</dbReference>
<evidence type="ECO:0000313" key="3">
    <source>
        <dbReference type="EMBL" id="KAK2570054.1"/>
    </source>
</evidence>
<dbReference type="Proteomes" id="UP001249851">
    <property type="component" value="Unassembled WGS sequence"/>
</dbReference>
<comment type="caution">
    <text evidence="3">The sequence shown here is derived from an EMBL/GenBank/DDBJ whole genome shotgun (WGS) entry which is preliminary data.</text>
</comment>
<dbReference type="InterPro" id="IPR001007">
    <property type="entry name" value="VWF_dom"/>
</dbReference>
<reference evidence="3" key="1">
    <citation type="journal article" date="2023" name="G3 (Bethesda)">
        <title>Whole genome assembly and annotation of the endangered Caribbean coral Acropora cervicornis.</title>
        <authorList>
            <person name="Selwyn J.D."/>
            <person name="Vollmer S.V."/>
        </authorList>
    </citation>
    <scope>NUCLEOTIDE SEQUENCE</scope>
    <source>
        <strain evidence="3">K2</strain>
    </source>
</reference>
<organism evidence="3 4">
    <name type="scientific">Acropora cervicornis</name>
    <name type="common">Staghorn coral</name>
    <dbReference type="NCBI Taxonomy" id="6130"/>
    <lineage>
        <taxon>Eukaryota</taxon>
        <taxon>Metazoa</taxon>
        <taxon>Cnidaria</taxon>
        <taxon>Anthozoa</taxon>
        <taxon>Hexacorallia</taxon>
        <taxon>Scleractinia</taxon>
        <taxon>Astrocoeniina</taxon>
        <taxon>Acroporidae</taxon>
        <taxon>Acropora</taxon>
    </lineage>
</organism>
<feature type="chain" id="PRO_5041976006" description="VWFC domain-containing protein" evidence="1">
    <location>
        <begin position="19"/>
        <end position="204"/>
    </location>
</feature>
<feature type="domain" description="VWFC" evidence="2">
    <location>
        <begin position="36"/>
        <end position="111"/>
    </location>
</feature>
<evidence type="ECO:0000256" key="1">
    <source>
        <dbReference type="SAM" id="SignalP"/>
    </source>
</evidence>
<proteinExistence type="predicted"/>